<feature type="compositionally biased region" description="Acidic residues" evidence="1">
    <location>
        <begin position="26"/>
        <end position="35"/>
    </location>
</feature>
<organism evidence="2">
    <name type="scientific">Chromera velia CCMP2878</name>
    <dbReference type="NCBI Taxonomy" id="1169474"/>
    <lineage>
        <taxon>Eukaryota</taxon>
        <taxon>Sar</taxon>
        <taxon>Alveolata</taxon>
        <taxon>Colpodellida</taxon>
        <taxon>Chromeraceae</taxon>
        <taxon>Chromera</taxon>
    </lineage>
</organism>
<protein>
    <submittedName>
        <fullName evidence="2">Uncharacterized protein</fullName>
    </submittedName>
</protein>
<sequence length="280" mass="31329">MGTLLEKEKKRGGGLLGLEMPGMDRDGEENTEEGEPPLMMPASTMAASSKSPAPSSGSAASLKPEEEWGNFQLSFDPAGYVRWENVTSSTLPSQVVRTLCTANHCVYATANNNIPHLSLMIFTYLSAIQDDDICMRTLGNVPEPGSPSDGKSRHRPGVMIFSTRKDTKKFQDIIQNPTHVAVMVHDFGERRNPDEKPPEEKDRISITMTGEMQTVHNAALREKYRVIHEQANPTYSQFIKGEGVVIVKFVIRAVRWSNVRDEIKQWEFDPLTPLPLQRFV</sequence>
<feature type="region of interest" description="Disordered" evidence="1">
    <location>
        <begin position="1"/>
        <end position="64"/>
    </location>
</feature>
<dbReference type="InterPro" id="IPR052841">
    <property type="entry name" value="PMP_oxidase-like"/>
</dbReference>
<feature type="compositionally biased region" description="Basic and acidic residues" evidence="1">
    <location>
        <begin position="1"/>
        <end position="11"/>
    </location>
</feature>
<dbReference type="GO" id="GO:0005634">
    <property type="term" value="C:nucleus"/>
    <property type="evidence" value="ECO:0007669"/>
    <property type="project" value="TreeGrafter"/>
</dbReference>
<proteinExistence type="predicted"/>
<evidence type="ECO:0000313" key="2">
    <source>
        <dbReference type="EMBL" id="CEM39011.1"/>
    </source>
</evidence>
<dbReference type="GO" id="GO:0005737">
    <property type="term" value="C:cytoplasm"/>
    <property type="evidence" value="ECO:0007669"/>
    <property type="project" value="TreeGrafter"/>
</dbReference>
<dbReference type="PANTHER" id="PTHR28040:SF1">
    <property type="entry name" value="PYRIDOXAMINE 5'-PHOSPHATE OXIDASE YLR456W HOMOLOG-RELATED"/>
    <property type="match status" value="1"/>
</dbReference>
<dbReference type="InterPro" id="IPR012349">
    <property type="entry name" value="Split_barrel_FMN-bd"/>
</dbReference>
<accession>A0A0G4H5E7</accession>
<dbReference type="VEuPathDB" id="CryptoDB:Cvel_5721"/>
<dbReference type="EMBL" id="CDMZ01001898">
    <property type="protein sequence ID" value="CEM39011.1"/>
    <property type="molecule type" value="Genomic_DNA"/>
</dbReference>
<dbReference type="PANTHER" id="PTHR28040">
    <property type="entry name" value="PYRIDOXAMINE 5'-PHOSPHATE OXIDASE YLR456W HOMOLOG-RELATED"/>
    <property type="match status" value="1"/>
</dbReference>
<reference evidence="2" key="1">
    <citation type="submission" date="2014-11" db="EMBL/GenBank/DDBJ databases">
        <authorList>
            <person name="Otto D Thomas"/>
            <person name="Naeem Raeece"/>
        </authorList>
    </citation>
    <scope>NUCLEOTIDE SEQUENCE</scope>
</reference>
<dbReference type="AlphaFoldDB" id="A0A0G4H5E7"/>
<name>A0A0G4H5E7_9ALVE</name>
<dbReference type="SUPFAM" id="SSF50475">
    <property type="entry name" value="FMN-binding split barrel"/>
    <property type="match status" value="1"/>
</dbReference>
<gene>
    <name evidence="2" type="ORF">Cvel_5721</name>
</gene>
<evidence type="ECO:0000256" key="1">
    <source>
        <dbReference type="SAM" id="MobiDB-lite"/>
    </source>
</evidence>
<dbReference type="Gene3D" id="2.30.110.10">
    <property type="entry name" value="Electron Transport, Fmn-binding Protein, Chain A"/>
    <property type="match status" value="1"/>
</dbReference>
<feature type="compositionally biased region" description="Low complexity" evidence="1">
    <location>
        <begin position="36"/>
        <end position="62"/>
    </location>
</feature>